<accession>A0A410RQM7</accession>
<evidence type="ECO:0000313" key="3">
    <source>
        <dbReference type="Proteomes" id="UP000288758"/>
    </source>
</evidence>
<dbReference type="AlphaFoldDB" id="A0A410RQM7"/>
<feature type="region of interest" description="Disordered" evidence="1">
    <location>
        <begin position="31"/>
        <end position="116"/>
    </location>
</feature>
<feature type="compositionally biased region" description="Low complexity" evidence="1">
    <location>
        <begin position="54"/>
        <end position="63"/>
    </location>
</feature>
<organism evidence="2 3">
    <name type="scientific">Corallococcus coralloides</name>
    <name type="common">Myxococcus coralloides</name>
    <dbReference type="NCBI Taxonomy" id="184914"/>
    <lineage>
        <taxon>Bacteria</taxon>
        <taxon>Pseudomonadati</taxon>
        <taxon>Myxococcota</taxon>
        <taxon>Myxococcia</taxon>
        <taxon>Myxococcales</taxon>
        <taxon>Cystobacterineae</taxon>
        <taxon>Myxococcaceae</taxon>
        <taxon>Corallococcus</taxon>
    </lineage>
</organism>
<evidence type="ECO:0000313" key="2">
    <source>
        <dbReference type="EMBL" id="QAT84199.1"/>
    </source>
</evidence>
<evidence type="ECO:0000256" key="1">
    <source>
        <dbReference type="SAM" id="MobiDB-lite"/>
    </source>
</evidence>
<protein>
    <submittedName>
        <fullName evidence="2">Latency associated antigen</fullName>
    </submittedName>
</protein>
<reference evidence="2 3" key="1">
    <citation type="submission" date="2018-12" db="EMBL/GenBank/DDBJ databases">
        <title>Complete Genome Sequence of the Corallopyronin A producing Myxobacterium Corallococcus coralloides B035.</title>
        <authorList>
            <person name="Bouhired S.M."/>
            <person name="Rupp O."/>
            <person name="Blom J."/>
            <person name="Schaeberle T.F."/>
            <person name="Kehraus S."/>
            <person name="Schiefer A."/>
            <person name="Pfarr K."/>
            <person name="Goesmann A."/>
            <person name="Hoerauf A."/>
            <person name="Koenig G.M."/>
        </authorList>
    </citation>
    <scope>NUCLEOTIDE SEQUENCE [LARGE SCALE GENOMIC DNA]</scope>
    <source>
        <strain evidence="2 3">B035</strain>
    </source>
</reference>
<dbReference type="EMBL" id="CP034669">
    <property type="protein sequence ID" value="QAT84199.1"/>
    <property type="molecule type" value="Genomic_DNA"/>
</dbReference>
<proteinExistence type="predicted"/>
<dbReference type="PROSITE" id="PS51257">
    <property type="entry name" value="PROKAR_LIPOPROTEIN"/>
    <property type="match status" value="1"/>
</dbReference>
<name>A0A410RQM7_CORCK</name>
<feature type="compositionally biased region" description="Basic and acidic residues" evidence="1">
    <location>
        <begin position="64"/>
        <end position="73"/>
    </location>
</feature>
<sequence length="116" mass="12130">MWTRSFNGLVVLGVIGTVSFTAGCNERQQQAVNENARQAGQEVGEAAKDVQHGASRAAESLSESSREAADGFREGVGGSGDTTSEEQKADERSGDGPDLGRDPGVIHDGEGPLEER</sequence>
<gene>
    <name evidence="2" type="ORF">EJ065_2627</name>
</gene>
<feature type="compositionally biased region" description="Basic and acidic residues" evidence="1">
    <location>
        <begin position="85"/>
        <end position="116"/>
    </location>
</feature>
<dbReference type="RefSeq" id="WP_205694795.1">
    <property type="nucleotide sequence ID" value="NZ_CP034669.1"/>
</dbReference>
<dbReference type="Proteomes" id="UP000288758">
    <property type="component" value="Chromosome"/>
</dbReference>